<organism evidence="1 2">
    <name type="scientific">Brassica napus</name>
    <name type="common">Rape</name>
    <dbReference type="NCBI Taxonomy" id="3708"/>
    <lineage>
        <taxon>Eukaryota</taxon>
        <taxon>Viridiplantae</taxon>
        <taxon>Streptophyta</taxon>
        <taxon>Embryophyta</taxon>
        <taxon>Tracheophyta</taxon>
        <taxon>Spermatophyta</taxon>
        <taxon>Magnoliopsida</taxon>
        <taxon>eudicotyledons</taxon>
        <taxon>Gunneridae</taxon>
        <taxon>Pentapetalae</taxon>
        <taxon>rosids</taxon>
        <taxon>malvids</taxon>
        <taxon>Brassicales</taxon>
        <taxon>Brassicaceae</taxon>
        <taxon>Brassiceae</taxon>
        <taxon>Brassica</taxon>
    </lineage>
</organism>
<keyword evidence="2" id="KW-1185">Reference proteome</keyword>
<evidence type="ECO:0000313" key="1">
    <source>
        <dbReference type="EMBL" id="KAH0893122.1"/>
    </source>
</evidence>
<sequence length="168" mass="19139">MSFSGEALVRLAMEVPRRFRWVTFQEALRHSRVWGETIFSSFLLFDPLSELLLLVCFFSGNVLRLSISSELVIQRTRAPARWKLMKEWLEKNVGHWNPEEVYHRYLLMVGGGGQLGSFPLTISSNSVLNLSGDLEILVFGRVLPSLDRLLPNVSWIDVVGRVKPKGNP</sequence>
<proteinExistence type="predicted"/>
<gene>
    <name evidence="1" type="ORF">HID58_055551</name>
</gene>
<dbReference type="EMBL" id="JAGKQM010000013">
    <property type="protein sequence ID" value="KAH0893122.1"/>
    <property type="molecule type" value="Genomic_DNA"/>
</dbReference>
<reference evidence="1 2" key="1">
    <citation type="submission" date="2021-05" db="EMBL/GenBank/DDBJ databases">
        <title>Genome Assembly of Synthetic Allotetraploid Brassica napus Reveals Homoeologous Exchanges between Subgenomes.</title>
        <authorList>
            <person name="Davis J.T."/>
        </authorList>
    </citation>
    <scope>NUCLEOTIDE SEQUENCE [LARGE SCALE GENOMIC DNA]</scope>
    <source>
        <strain evidence="2">cv. Da-Ae</strain>
        <tissue evidence="1">Seedling</tissue>
    </source>
</reference>
<name>A0ABQ8ALK5_BRANA</name>
<dbReference type="Proteomes" id="UP000824890">
    <property type="component" value="Unassembled WGS sequence"/>
</dbReference>
<evidence type="ECO:0000313" key="2">
    <source>
        <dbReference type="Proteomes" id="UP000824890"/>
    </source>
</evidence>
<accession>A0ABQ8ALK5</accession>
<protein>
    <submittedName>
        <fullName evidence="1">Uncharacterized protein</fullName>
    </submittedName>
</protein>
<comment type="caution">
    <text evidence="1">The sequence shown here is derived from an EMBL/GenBank/DDBJ whole genome shotgun (WGS) entry which is preliminary data.</text>
</comment>